<dbReference type="InterPro" id="IPR001431">
    <property type="entry name" value="Pept_M16_Zn_BS"/>
</dbReference>
<evidence type="ECO:0000259" key="6">
    <source>
        <dbReference type="Pfam" id="PF00675"/>
    </source>
</evidence>
<sequence length="435" mass="49169">MNGVYESKLYLNYFMTSISSIVKENGLVIATDKIQEVESVTINILVKNGSRNETEGNNGISHFLEHMAFKGTNTRSATNIAEEFDMIGGQFNAYTSKTATVYYAKVLKNDLSKAIDILTDIFLNSTFDAEELEREREVILQELYMTRDTPDDIVFDYFQEAAFGNQPLGRSILGTEEFIKNLTREELVNYFKNQYSTKNTIVSAAGNFDVAAFHGLIEQKFQDFNSNETNQYKLGKYIGGELHVKKPLEQAQFLLGFEGVSYLDDNFYDSQILSVILGGGMSSRLFQEIREKKGLVYNISSFSSSYSDCGVFGVYAALDSKNINLMIDLLTEQLHYLTKNINDKEIDRAKAQMISGILMSMECTSARAKKISNSFAMFGRYISNDEILNEINKVSVQSLTNMAKKILSKNNITLTTLGNIENIYDYNKIVDKLKF</sequence>
<dbReference type="SUPFAM" id="SSF63411">
    <property type="entry name" value="LuxS/MPP-like metallohydrolase"/>
    <property type="match status" value="2"/>
</dbReference>
<evidence type="ECO:0000256" key="4">
    <source>
        <dbReference type="ARBA" id="ARBA00023049"/>
    </source>
</evidence>
<organism evidence="8 9">
    <name type="scientific">Candidatus Bandiella euplotis</name>
    <dbReference type="NCBI Taxonomy" id="1664265"/>
    <lineage>
        <taxon>Bacteria</taxon>
        <taxon>Pseudomonadati</taxon>
        <taxon>Pseudomonadota</taxon>
        <taxon>Alphaproteobacteria</taxon>
        <taxon>Rickettsiales</taxon>
        <taxon>Candidatus Midichloriaceae</taxon>
        <taxon>Candidatus Bandiella</taxon>
    </lineage>
</organism>
<dbReference type="InterPro" id="IPR050361">
    <property type="entry name" value="MPP/UQCRC_Complex"/>
</dbReference>
<dbReference type="Pfam" id="PF05193">
    <property type="entry name" value="Peptidase_M16_C"/>
    <property type="match status" value="1"/>
</dbReference>
<dbReference type="Gene3D" id="3.30.830.10">
    <property type="entry name" value="Metalloenzyme, LuxS/M16 peptidase-like"/>
    <property type="match status" value="2"/>
</dbReference>
<accession>A0ABZ0UPA1</accession>
<dbReference type="InterPro" id="IPR011765">
    <property type="entry name" value="Pept_M16_N"/>
</dbReference>
<evidence type="ECO:0000256" key="5">
    <source>
        <dbReference type="RuleBase" id="RU004447"/>
    </source>
</evidence>
<feature type="domain" description="Peptidase M16 N-terminal" evidence="6">
    <location>
        <begin position="29"/>
        <end position="175"/>
    </location>
</feature>
<keyword evidence="9" id="KW-1185">Reference proteome</keyword>
<dbReference type="InterPro" id="IPR007863">
    <property type="entry name" value="Peptidase_M16_C"/>
</dbReference>
<comment type="cofactor">
    <cofactor evidence="1">
        <name>Zn(2+)</name>
        <dbReference type="ChEBI" id="CHEBI:29105"/>
    </cofactor>
</comment>
<gene>
    <name evidence="8" type="ORF">Bandiella_00953</name>
</gene>
<evidence type="ECO:0000256" key="3">
    <source>
        <dbReference type="ARBA" id="ARBA00022670"/>
    </source>
</evidence>
<evidence type="ECO:0000313" key="8">
    <source>
        <dbReference type="EMBL" id="WPX96824.1"/>
    </source>
</evidence>
<evidence type="ECO:0000256" key="1">
    <source>
        <dbReference type="ARBA" id="ARBA00001947"/>
    </source>
</evidence>
<keyword evidence="3" id="KW-0645">Protease</keyword>
<dbReference type="PROSITE" id="PS00143">
    <property type="entry name" value="INSULINASE"/>
    <property type="match status" value="1"/>
</dbReference>
<dbReference type="PANTHER" id="PTHR11851">
    <property type="entry name" value="METALLOPROTEASE"/>
    <property type="match status" value="1"/>
</dbReference>
<dbReference type="Pfam" id="PF00675">
    <property type="entry name" value="Peptidase_M16"/>
    <property type="match status" value="1"/>
</dbReference>
<comment type="similarity">
    <text evidence="2 5">Belongs to the peptidase M16 family.</text>
</comment>
<dbReference type="InterPro" id="IPR011249">
    <property type="entry name" value="Metalloenz_LuxS/M16"/>
</dbReference>
<evidence type="ECO:0000259" key="7">
    <source>
        <dbReference type="Pfam" id="PF05193"/>
    </source>
</evidence>
<proteinExistence type="inferred from homology"/>
<dbReference type="EMBL" id="CP110820">
    <property type="protein sequence ID" value="WPX96824.1"/>
    <property type="molecule type" value="Genomic_DNA"/>
</dbReference>
<evidence type="ECO:0000313" key="9">
    <source>
        <dbReference type="Proteomes" id="UP001327219"/>
    </source>
</evidence>
<protein>
    <submittedName>
        <fullName evidence="8">Insulinase family protein</fullName>
    </submittedName>
</protein>
<evidence type="ECO:0000256" key="2">
    <source>
        <dbReference type="ARBA" id="ARBA00007261"/>
    </source>
</evidence>
<reference evidence="8 9" key="1">
    <citation type="submission" date="2022-11" db="EMBL/GenBank/DDBJ databases">
        <title>Host association and intracellularity evolved multiple times independently in the Rickettsiales.</title>
        <authorList>
            <person name="Castelli M."/>
            <person name="Nardi T."/>
            <person name="Gammuto L."/>
            <person name="Bellinzona G."/>
            <person name="Sabaneyeva E."/>
            <person name="Potekhin A."/>
            <person name="Serra V."/>
            <person name="Petroni G."/>
            <person name="Sassera D."/>
        </authorList>
    </citation>
    <scope>NUCLEOTIDE SEQUENCE [LARGE SCALE GENOMIC DNA]</scope>
    <source>
        <strain evidence="8 9">NDG2</strain>
    </source>
</reference>
<dbReference type="PANTHER" id="PTHR11851:SF49">
    <property type="entry name" value="MITOCHONDRIAL-PROCESSING PEPTIDASE SUBUNIT ALPHA"/>
    <property type="match status" value="1"/>
</dbReference>
<keyword evidence="4" id="KW-0482">Metalloprotease</keyword>
<dbReference type="Proteomes" id="UP001327219">
    <property type="component" value="Chromosome"/>
</dbReference>
<name>A0ABZ0UPA1_9RICK</name>
<feature type="domain" description="Peptidase M16 C-terminal" evidence="7">
    <location>
        <begin position="181"/>
        <end position="353"/>
    </location>
</feature>
<keyword evidence="4" id="KW-0378">Hydrolase</keyword>